<feature type="transmembrane region" description="Helical" evidence="1">
    <location>
        <begin position="36"/>
        <end position="59"/>
    </location>
</feature>
<protein>
    <submittedName>
        <fullName evidence="2">DUF2975 domain-containing protein</fullName>
    </submittedName>
</protein>
<dbReference type="InterPro" id="IPR021354">
    <property type="entry name" value="DUF2975"/>
</dbReference>
<sequence length="158" mass="17833">MILLKNTNTKSILSTLLYITGIILFITLVGEIGRHIYLIVCNFTFESVVNLITTSIYLYGYFTITRYLIAIVESTYSTPFIENNVSRLRKMGYYLIINVILEGISDFYKKGVSILIGTSNGSIKLSTVMGIILALMCFVIAEVFEKAIKMKEENDLTI</sequence>
<proteinExistence type="predicted"/>
<keyword evidence="1" id="KW-0812">Transmembrane</keyword>
<keyword evidence="1" id="KW-1133">Transmembrane helix</keyword>
<dbReference type="EMBL" id="SXDP01000006">
    <property type="protein sequence ID" value="NEZ47313.1"/>
    <property type="molecule type" value="Genomic_DNA"/>
</dbReference>
<keyword evidence="3" id="KW-1185">Reference proteome</keyword>
<feature type="transmembrane region" description="Helical" evidence="1">
    <location>
        <begin position="12"/>
        <end position="30"/>
    </location>
</feature>
<keyword evidence="1" id="KW-0472">Membrane</keyword>
<evidence type="ECO:0000256" key="1">
    <source>
        <dbReference type="SAM" id="Phobius"/>
    </source>
</evidence>
<gene>
    <name evidence="2" type="ORF">FDF74_08900</name>
</gene>
<evidence type="ECO:0000313" key="2">
    <source>
        <dbReference type="EMBL" id="NEZ47313.1"/>
    </source>
</evidence>
<dbReference type="AlphaFoldDB" id="A0A6M0RAM2"/>
<dbReference type="Pfam" id="PF11188">
    <property type="entry name" value="DUF2975"/>
    <property type="match status" value="1"/>
</dbReference>
<feature type="transmembrane region" description="Helical" evidence="1">
    <location>
        <begin position="91"/>
        <end position="108"/>
    </location>
</feature>
<dbReference type="Proteomes" id="UP000473885">
    <property type="component" value="Unassembled WGS sequence"/>
</dbReference>
<organism evidence="2 3">
    <name type="scientific">Clostridium niameyense</name>
    <dbReference type="NCBI Taxonomy" id="1622073"/>
    <lineage>
        <taxon>Bacteria</taxon>
        <taxon>Bacillati</taxon>
        <taxon>Bacillota</taxon>
        <taxon>Clostridia</taxon>
        <taxon>Eubacteriales</taxon>
        <taxon>Clostridiaceae</taxon>
        <taxon>Clostridium</taxon>
    </lineage>
</organism>
<accession>A0A6M0RAM2</accession>
<evidence type="ECO:0000313" key="3">
    <source>
        <dbReference type="Proteomes" id="UP000473885"/>
    </source>
</evidence>
<feature type="transmembrane region" description="Helical" evidence="1">
    <location>
        <begin position="123"/>
        <end position="144"/>
    </location>
</feature>
<comment type="caution">
    <text evidence="2">The sequence shown here is derived from an EMBL/GenBank/DDBJ whole genome shotgun (WGS) entry which is preliminary data.</text>
</comment>
<name>A0A6M0RAM2_9CLOT</name>
<reference evidence="2 3" key="1">
    <citation type="submission" date="2019-04" db="EMBL/GenBank/DDBJ databases">
        <title>Genome sequencing of Clostridium botulinum Groups I-IV and Clostridium butyricum.</title>
        <authorList>
            <person name="Brunt J."/>
            <person name="Van Vliet A.H.M."/>
            <person name="Stringer S.C."/>
            <person name="Carter A.T."/>
            <person name="Peck M.W."/>
        </authorList>
    </citation>
    <scope>NUCLEOTIDE SEQUENCE [LARGE SCALE GENOMIC DNA]</scope>
    <source>
        <strain evidence="2 3">IFR 18/094</strain>
    </source>
</reference>